<evidence type="ECO:0000256" key="5">
    <source>
        <dbReference type="ARBA" id="ARBA00023125"/>
    </source>
</evidence>
<comment type="pathway">
    <text evidence="7">Amino-acid biosynthesis; L-arginine biosynthesis [regulation].</text>
</comment>
<dbReference type="GO" id="GO:0003677">
    <property type="term" value="F:DNA binding"/>
    <property type="evidence" value="ECO:0007669"/>
    <property type="project" value="UniProtKB-KW"/>
</dbReference>
<keyword evidence="3 7" id="KW-0963">Cytoplasm</keyword>
<evidence type="ECO:0000313" key="11">
    <source>
        <dbReference type="Proteomes" id="UP000308489"/>
    </source>
</evidence>
<dbReference type="InterPro" id="IPR020899">
    <property type="entry name" value="Arg_repress_C"/>
</dbReference>
<keyword evidence="6 7" id="KW-0804">Transcription</keyword>
<keyword evidence="7" id="KW-0028">Amino-acid biosynthesis</keyword>
<dbReference type="EMBL" id="LR590481">
    <property type="protein sequence ID" value="VTQ88224.1"/>
    <property type="molecule type" value="Genomic_DNA"/>
</dbReference>
<feature type="domain" description="Arginine repressor DNA-binding" evidence="8">
    <location>
        <begin position="2"/>
        <end position="62"/>
    </location>
</feature>
<comment type="subcellular location">
    <subcellularLocation>
        <location evidence="1 7">Cytoplasm</location>
    </subcellularLocation>
</comment>
<dbReference type="GO" id="GO:0005737">
    <property type="term" value="C:cytoplasm"/>
    <property type="evidence" value="ECO:0007669"/>
    <property type="project" value="UniProtKB-SubCell"/>
</dbReference>
<dbReference type="GO" id="GO:0034618">
    <property type="term" value="F:arginine binding"/>
    <property type="evidence" value="ECO:0007669"/>
    <property type="project" value="InterPro"/>
</dbReference>
<dbReference type="InterPro" id="IPR036390">
    <property type="entry name" value="WH_DNA-bd_sf"/>
</dbReference>
<dbReference type="SUPFAM" id="SSF46785">
    <property type="entry name" value="Winged helix' DNA-binding domain"/>
    <property type="match status" value="1"/>
</dbReference>
<organism evidence="10 11">
    <name type="scientific">Hathewaya histolytica</name>
    <name type="common">Clostridium histolyticum</name>
    <dbReference type="NCBI Taxonomy" id="1498"/>
    <lineage>
        <taxon>Bacteria</taxon>
        <taxon>Bacillati</taxon>
        <taxon>Bacillota</taxon>
        <taxon>Clostridia</taxon>
        <taxon>Eubacteriales</taxon>
        <taxon>Clostridiaceae</taxon>
        <taxon>Hathewaya</taxon>
    </lineage>
</organism>
<dbReference type="InterPro" id="IPR036251">
    <property type="entry name" value="Arg_repress_C_sf"/>
</dbReference>
<dbReference type="KEGG" id="hhw:NCTC503_01205"/>
<evidence type="ECO:0000313" key="10">
    <source>
        <dbReference type="EMBL" id="VTQ88224.1"/>
    </source>
</evidence>
<dbReference type="OrthoDB" id="9807089at2"/>
<comment type="function">
    <text evidence="7">Regulates arginine biosynthesis genes.</text>
</comment>
<protein>
    <recommendedName>
        <fullName evidence="7">Arginine repressor</fullName>
    </recommendedName>
</protein>
<name>A0A4U9R9F1_HATHI</name>
<dbReference type="Gene3D" id="1.10.10.10">
    <property type="entry name" value="Winged helix-like DNA-binding domain superfamily/Winged helix DNA-binding domain"/>
    <property type="match status" value="1"/>
</dbReference>
<keyword evidence="4 7" id="KW-0805">Transcription regulation</keyword>
<evidence type="ECO:0000259" key="8">
    <source>
        <dbReference type="Pfam" id="PF01316"/>
    </source>
</evidence>
<dbReference type="GO" id="GO:0006526">
    <property type="term" value="P:L-arginine biosynthetic process"/>
    <property type="evidence" value="ECO:0007669"/>
    <property type="project" value="UniProtKB-UniPathway"/>
</dbReference>
<dbReference type="Pfam" id="PF01316">
    <property type="entry name" value="Arg_repressor"/>
    <property type="match status" value="1"/>
</dbReference>
<evidence type="ECO:0000259" key="9">
    <source>
        <dbReference type="Pfam" id="PF02863"/>
    </source>
</evidence>
<dbReference type="Gene3D" id="3.30.1360.40">
    <property type="match status" value="1"/>
</dbReference>
<dbReference type="AlphaFoldDB" id="A0A4U9R9F1"/>
<evidence type="ECO:0000256" key="6">
    <source>
        <dbReference type="ARBA" id="ARBA00023163"/>
    </source>
</evidence>
<evidence type="ECO:0000256" key="1">
    <source>
        <dbReference type="ARBA" id="ARBA00004496"/>
    </source>
</evidence>
<dbReference type="Pfam" id="PF02863">
    <property type="entry name" value="Arg_repressor_C"/>
    <property type="match status" value="1"/>
</dbReference>
<evidence type="ECO:0000256" key="7">
    <source>
        <dbReference type="HAMAP-Rule" id="MF_00173"/>
    </source>
</evidence>
<keyword evidence="7" id="KW-0678">Repressor</keyword>
<proteinExistence type="inferred from homology"/>
<reference evidence="10 11" key="1">
    <citation type="submission" date="2019-05" db="EMBL/GenBank/DDBJ databases">
        <authorList>
            <consortium name="Pathogen Informatics"/>
        </authorList>
    </citation>
    <scope>NUCLEOTIDE SEQUENCE [LARGE SCALE GENOMIC DNA]</scope>
    <source>
        <strain evidence="10 11">NCTC503</strain>
    </source>
</reference>
<keyword evidence="5 7" id="KW-0238">DNA-binding</keyword>
<evidence type="ECO:0000256" key="4">
    <source>
        <dbReference type="ARBA" id="ARBA00023015"/>
    </source>
</evidence>
<feature type="domain" description="Arginine repressor C-terminal" evidence="9">
    <location>
        <begin position="80"/>
        <end position="144"/>
    </location>
</feature>
<dbReference type="Proteomes" id="UP000308489">
    <property type="component" value="Chromosome 1"/>
</dbReference>
<evidence type="ECO:0000256" key="2">
    <source>
        <dbReference type="ARBA" id="ARBA00008316"/>
    </source>
</evidence>
<dbReference type="PANTHER" id="PTHR34471">
    <property type="entry name" value="ARGININE REPRESSOR"/>
    <property type="match status" value="1"/>
</dbReference>
<dbReference type="GO" id="GO:0003700">
    <property type="term" value="F:DNA-binding transcription factor activity"/>
    <property type="evidence" value="ECO:0007669"/>
    <property type="project" value="UniProtKB-UniRule"/>
</dbReference>
<dbReference type="PANTHER" id="PTHR34471:SF1">
    <property type="entry name" value="ARGININE REPRESSOR"/>
    <property type="match status" value="1"/>
</dbReference>
<dbReference type="PRINTS" id="PR01467">
    <property type="entry name" value="ARGREPRESSOR"/>
</dbReference>
<dbReference type="RefSeq" id="WP_138209890.1">
    <property type="nucleotide sequence ID" value="NZ_CBCRUQ010000022.1"/>
</dbReference>
<dbReference type="InterPro" id="IPR036388">
    <property type="entry name" value="WH-like_DNA-bd_sf"/>
</dbReference>
<comment type="similarity">
    <text evidence="2 7">Belongs to the ArgR family.</text>
</comment>
<evidence type="ECO:0000256" key="3">
    <source>
        <dbReference type="ARBA" id="ARBA00022490"/>
    </source>
</evidence>
<keyword evidence="11" id="KW-1185">Reference proteome</keyword>
<gene>
    <name evidence="7 10" type="primary">argR</name>
    <name evidence="10" type="ORF">NCTC503_01205</name>
</gene>
<dbReference type="InterPro" id="IPR001669">
    <property type="entry name" value="Arg_repress"/>
</dbReference>
<dbReference type="GO" id="GO:1900079">
    <property type="term" value="P:regulation of arginine biosynthetic process"/>
    <property type="evidence" value="ECO:0007669"/>
    <property type="project" value="UniProtKB-UniRule"/>
</dbReference>
<dbReference type="SUPFAM" id="SSF55252">
    <property type="entry name" value="C-terminal domain of arginine repressor"/>
    <property type="match status" value="1"/>
</dbReference>
<sequence>MKSKRQSLILEIINSIDIETQEDLAGELEKRGIFVKQSTLSRDIKDLRLTKVLSKNKRYKYASISRKENQESERMMRILENTLYNVEKVDKIVVIKTLSGAAAGAAEAIDSLEFEGIAGTIAGDNTIFILFRQEEKAEEVLQSLFKIINH</sequence>
<dbReference type="GO" id="GO:0051259">
    <property type="term" value="P:protein complex oligomerization"/>
    <property type="evidence" value="ECO:0007669"/>
    <property type="project" value="InterPro"/>
</dbReference>
<dbReference type="HAMAP" id="MF_00173">
    <property type="entry name" value="Arg_repressor"/>
    <property type="match status" value="1"/>
</dbReference>
<dbReference type="InterPro" id="IPR020900">
    <property type="entry name" value="Arg_repress_DNA-bd"/>
</dbReference>
<dbReference type="UniPathway" id="UPA00068"/>
<dbReference type="NCBIfam" id="NF001680">
    <property type="entry name" value="PRK00441.1"/>
    <property type="match status" value="1"/>
</dbReference>
<keyword evidence="7" id="KW-0055">Arginine biosynthesis</keyword>
<accession>A0A4U9R9F1</accession>